<proteinExistence type="predicted"/>
<organism evidence="2 3">
    <name type="scientific">bacterium (Candidatus Gribaldobacteria) CG10_big_fil_rev_8_21_14_0_10_37_21</name>
    <dbReference type="NCBI Taxonomy" id="2014275"/>
    <lineage>
        <taxon>Bacteria</taxon>
        <taxon>Candidatus Gribaldobacteria</taxon>
    </lineage>
</organism>
<dbReference type="Pfam" id="PF13847">
    <property type="entry name" value="Methyltransf_31"/>
    <property type="match status" value="1"/>
</dbReference>
<name>A0A2H0UUM1_9BACT</name>
<dbReference type="Gene3D" id="3.40.50.150">
    <property type="entry name" value="Vaccinia Virus protein VP39"/>
    <property type="match status" value="1"/>
</dbReference>
<evidence type="ECO:0000313" key="3">
    <source>
        <dbReference type="Proteomes" id="UP000230132"/>
    </source>
</evidence>
<dbReference type="InterPro" id="IPR029063">
    <property type="entry name" value="SAM-dependent_MTases_sf"/>
</dbReference>
<sequence>MFIRFVIKMVLRVDNFIYQLLSFLAIKQEGGKHPKHRLMRYHQFFLDNISTTDKVLDLGCGAGFLAFVLAQKAKEVVGIDITKENIAKARQKFKLPNLKFILGDILEYNFKESFDVIVLSNVLEHLKERVDFLKRLNGLAPKILIRVPLLERDWLTLYKKELGVEYRLDKGHFIEYTFSSFKKELLESGWEISHSLTLFGELWAVAFH</sequence>
<protein>
    <recommendedName>
        <fullName evidence="1">Methyltransferase domain-containing protein</fullName>
    </recommendedName>
</protein>
<evidence type="ECO:0000259" key="1">
    <source>
        <dbReference type="Pfam" id="PF13847"/>
    </source>
</evidence>
<evidence type="ECO:0000313" key="2">
    <source>
        <dbReference type="EMBL" id="PIR90566.1"/>
    </source>
</evidence>
<dbReference type="SUPFAM" id="SSF53335">
    <property type="entry name" value="S-adenosyl-L-methionine-dependent methyltransferases"/>
    <property type="match status" value="1"/>
</dbReference>
<dbReference type="EMBL" id="PFAX01000014">
    <property type="protein sequence ID" value="PIR90566.1"/>
    <property type="molecule type" value="Genomic_DNA"/>
</dbReference>
<dbReference type="PANTHER" id="PTHR43861">
    <property type="entry name" value="TRANS-ACONITATE 2-METHYLTRANSFERASE-RELATED"/>
    <property type="match status" value="1"/>
</dbReference>
<dbReference type="AlphaFoldDB" id="A0A2H0UUM1"/>
<feature type="domain" description="Methyltransferase" evidence="1">
    <location>
        <begin position="52"/>
        <end position="135"/>
    </location>
</feature>
<dbReference type="InterPro" id="IPR025714">
    <property type="entry name" value="Methyltranfer_dom"/>
</dbReference>
<accession>A0A2H0UUM1</accession>
<reference evidence="3" key="1">
    <citation type="submission" date="2017-09" db="EMBL/GenBank/DDBJ databases">
        <title>Depth-based differentiation of microbial function through sediment-hosted aquifers and enrichment of novel symbionts in the deep terrestrial subsurface.</title>
        <authorList>
            <person name="Probst A.J."/>
            <person name="Ladd B."/>
            <person name="Jarett J.K."/>
            <person name="Geller-Mcgrath D.E."/>
            <person name="Sieber C.M.K."/>
            <person name="Emerson J.B."/>
            <person name="Anantharaman K."/>
            <person name="Thomas B.C."/>
            <person name="Malmstrom R."/>
            <person name="Stieglmeier M."/>
            <person name="Klingl A."/>
            <person name="Woyke T."/>
            <person name="Ryan C.M."/>
            <person name="Banfield J.F."/>
        </authorList>
    </citation>
    <scope>NUCLEOTIDE SEQUENCE [LARGE SCALE GENOMIC DNA]</scope>
</reference>
<dbReference type="CDD" id="cd02440">
    <property type="entry name" value="AdoMet_MTases"/>
    <property type="match status" value="1"/>
</dbReference>
<dbReference type="Proteomes" id="UP000230132">
    <property type="component" value="Unassembled WGS sequence"/>
</dbReference>
<gene>
    <name evidence="2" type="ORF">COU05_01315</name>
</gene>
<comment type="caution">
    <text evidence="2">The sequence shown here is derived from an EMBL/GenBank/DDBJ whole genome shotgun (WGS) entry which is preliminary data.</text>
</comment>